<dbReference type="PROSITE" id="PS50011">
    <property type="entry name" value="PROTEIN_KINASE_DOM"/>
    <property type="match status" value="1"/>
</dbReference>
<keyword evidence="6" id="KW-0677">Repeat</keyword>
<keyword evidence="8 18" id="KW-0418">Kinase</keyword>
<keyword evidence="10 16" id="KW-0727">SH2 domain</keyword>
<dbReference type="SUPFAM" id="SSF55550">
    <property type="entry name" value="SH2 domain"/>
    <property type="match status" value="1"/>
</dbReference>
<dbReference type="GO" id="GO:0005524">
    <property type="term" value="F:ATP binding"/>
    <property type="evidence" value="ECO:0007669"/>
    <property type="project" value="UniProtKB-UniRule"/>
</dbReference>
<keyword evidence="3" id="KW-1003">Cell membrane</keyword>
<dbReference type="PROSITE" id="PS00107">
    <property type="entry name" value="PROTEIN_KINASE_ATP"/>
    <property type="match status" value="1"/>
</dbReference>
<evidence type="ECO:0000256" key="5">
    <source>
        <dbReference type="ARBA" id="ARBA00022679"/>
    </source>
</evidence>
<evidence type="ECO:0000259" key="21">
    <source>
        <dbReference type="PROSITE" id="PS50011"/>
    </source>
</evidence>
<evidence type="ECO:0000256" key="12">
    <source>
        <dbReference type="ARBA" id="ARBA00023137"/>
    </source>
</evidence>
<sequence>MSPLPLKGLLFVKKWAESWLDFLQTVPPRNSSHAHIAPLPMTSPSPSGNVVVVGSDGASTITNHWPPRKTWISPPRIRIDRQFVTAVVPHILTFLLVCIVFTAQQSRISALERRVDQLATGQIDIPSSTNPNSREGDADEDVAKSRKARNSCMCPAGPPGDRGPVGPPSLDETISRKMRAFGMLYSPDGQAIQLRGMPGPPGPAGTPGAKGDRGERGPLGPPGFPGPKGDRGIFTGGPINHHSALPSNLGTPGPPGPPGPPGIAGRDGRPGVKGDRGLPGFDGESKIGPKGETGNPGRDGIPGARGPQGERGEKGDTAFLSTYPRGQAVASQGAQGPPGPPGVCHVSQCVGVAGPPGEPGRTIIGPQGPPGEKGERGERGEAGDRGLPGSPGAANLLNGGKALIGPPGPPGRDGRPGEKGEKGEQGVRGDMGLPGPEGAAGKRGRRGRHGISLIAPNGTINEDLKTLLKTELLPLLTSDIAELRGKNVIPGPPGPPGPRGHHGPIGPPGERGPQGLPGHSGDRGERGDIGPPGLPGQPGTTSEVSGNNQSGPRGPPGLPGPPGEKGDLGAPGLPGQPGALGLPGPPGPMGLRGAHGSEGKQGKQGPEGPKGYPGPVGPQGPPGNDGEPGIDGRPGPAGEKGDQGIPGLDAPCPTGPDGLPLPYCSWKPMDNKKNKKEMSQMGTLEKSSNNEGSVTDDIRGAEYYHGMVPRQDAETILKKEGDFLVRKTEQTPGKVVLALSVRVTDELCRHFMLNMDPNTSKFYFEFTHQEGTIPDLITWHMTTKTPVSAASGAKLRRPMERSPWLINHDSVIVNKKLGEGAFGDVFRAELDQGGGKQEVAVKTMRAEATREARLRFMKEARLMRKYQHKHVVKLIGVAIHEHPLMIVMEYCPNGSLLNYLKKNKVTSIEKLRFTTEAADGIAYLERSKCIHRDIAARNCLLSQKNELKISDFGMSDNKDEIKDGTLEKVPVKWLAPETMQEKVYNHKTDIWSFGVLVWEIYSDGQEPYPGLTKIQTRAKIVVNDYRMKMPDGTPALISEVVCGTCWQKNPEKRSTMDAIHKKIREFYESKK</sequence>
<keyword evidence="23" id="KW-1185">Reference proteome</keyword>
<evidence type="ECO:0000256" key="3">
    <source>
        <dbReference type="ARBA" id="ARBA00022475"/>
    </source>
</evidence>
<name>A0A8R1HW50_CAEJA</name>
<evidence type="ECO:0000259" key="20">
    <source>
        <dbReference type="PROSITE" id="PS50001"/>
    </source>
</evidence>
<dbReference type="PRINTS" id="PR00109">
    <property type="entry name" value="TYRKINASE"/>
</dbReference>
<evidence type="ECO:0000256" key="4">
    <source>
        <dbReference type="ARBA" id="ARBA00022490"/>
    </source>
</evidence>
<keyword evidence="7 17" id="KW-0547">Nucleotide-binding</keyword>
<dbReference type="FunFam" id="1.10.510.10:FF:000937">
    <property type="entry name" value="Tyrosine-protein kinase"/>
    <property type="match status" value="1"/>
</dbReference>
<dbReference type="CDD" id="cd10361">
    <property type="entry name" value="SH2_Fps_family"/>
    <property type="match status" value="1"/>
</dbReference>
<dbReference type="Gene3D" id="3.30.505.10">
    <property type="entry name" value="SH2 domain"/>
    <property type="match status" value="1"/>
</dbReference>
<keyword evidence="12 18" id="KW-0829">Tyrosine-protein kinase</keyword>
<keyword evidence="13" id="KW-1015">Disulfide bond</keyword>
<dbReference type="GO" id="GO:0005737">
    <property type="term" value="C:cytoplasm"/>
    <property type="evidence" value="ECO:0007669"/>
    <property type="project" value="UniProtKB-SubCell"/>
</dbReference>
<keyword evidence="4" id="KW-0963">Cytoplasm</keyword>
<dbReference type="PROSITE" id="PS00109">
    <property type="entry name" value="PROTEIN_KINASE_TYR"/>
    <property type="match status" value="1"/>
</dbReference>
<dbReference type="InterPro" id="IPR008266">
    <property type="entry name" value="Tyr_kinase_AS"/>
</dbReference>
<feature type="region of interest" description="Disordered" evidence="19">
    <location>
        <begin position="354"/>
        <end position="449"/>
    </location>
</feature>
<dbReference type="InterPro" id="IPR035849">
    <property type="entry name" value="Fes/Fps/Fer_SH2"/>
</dbReference>
<evidence type="ECO:0000256" key="9">
    <source>
        <dbReference type="ARBA" id="ARBA00022840"/>
    </source>
</evidence>
<dbReference type="AlphaFoldDB" id="A0A8R1HW50"/>
<dbReference type="SMART" id="SM00252">
    <property type="entry name" value="SH2"/>
    <property type="match status" value="1"/>
</dbReference>
<evidence type="ECO:0000256" key="17">
    <source>
        <dbReference type="PROSITE-ProRule" id="PRU10141"/>
    </source>
</evidence>
<feature type="compositionally biased region" description="Low complexity" evidence="19">
    <location>
        <begin position="568"/>
        <end position="582"/>
    </location>
</feature>
<feature type="domain" description="SH2" evidence="20">
    <location>
        <begin position="703"/>
        <end position="799"/>
    </location>
</feature>
<dbReference type="InterPro" id="IPR008160">
    <property type="entry name" value="Collagen"/>
</dbReference>
<keyword evidence="11" id="KW-0472">Membrane</keyword>
<evidence type="ECO:0000256" key="16">
    <source>
        <dbReference type="PROSITE-ProRule" id="PRU00191"/>
    </source>
</evidence>
<keyword evidence="9 17" id="KW-0067">ATP-binding</keyword>
<feature type="region of interest" description="Disordered" evidence="19">
    <location>
        <begin position="195"/>
        <end position="318"/>
    </location>
</feature>
<comment type="similarity">
    <text evidence="15">Belongs to the protein kinase superfamily. Tyr protein kinase family. Fes/fps subfamily.</text>
</comment>
<dbReference type="InterPro" id="IPR020635">
    <property type="entry name" value="Tyr_kinase_cat_dom"/>
</dbReference>
<dbReference type="PANTHER" id="PTHR24418">
    <property type="entry name" value="TYROSINE-PROTEIN KINASE"/>
    <property type="match status" value="1"/>
</dbReference>
<comment type="subcellular location">
    <subcellularLocation>
        <location evidence="1">Cell membrane</location>
        <topology evidence="1">Peripheral membrane protein</topology>
    </subcellularLocation>
    <subcellularLocation>
        <location evidence="2">Cytoplasm</location>
    </subcellularLocation>
</comment>
<evidence type="ECO:0000256" key="8">
    <source>
        <dbReference type="ARBA" id="ARBA00022777"/>
    </source>
</evidence>
<evidence type="ECO:0000256" key="18">
    <source>
        <dbReference type="RuleBase" id="RU362096"/>
    </source>
</evidence>
<protein>
    <recommendedName>
        <fullName evidence="18">Tyrosine-protein kinase</fullName>
        <ecNumber evidence="18">2.7.10.2</ecNumber>
    </recommendedName>
</protein>
<evidence type="ECO:0000256" key="6">
    <source>
        <dbReference type="ARBA" id="ARBA00022737"/>
    </source>
</evidence>
<dbReference type="InterPro" id="IPR011009">
    <property type="entry name" value="Kinase-like_dom_sf"/>
</dbReference>
<feature type="domain" description="Protein kinase" evidence="21">
    <location>
        <begin position="811"/>
        <end position="1067"/>
    </location>
</feature>
<dbReference type="InterPro" id="IPR000719">
    <property type="entry name" value="Prot_kinase_dom"/>
</dbReference>
<proteinExistence type="inferred from homology"/>
<evidence type="ECO:0000313" key="23">
    <source>
        <dbReference type="Proteomes" id="UP000005237"/>
    </source>
</evidence>
<evidence type="ECO:0000256" key="15">
    <source>
        <dbReference type="ARBA" id="ARBA00061333"/>
    </source>
</evidence>
<feature type="compositionally biased region" description="Pro residues" evidence="19">
    <location>
        <begin position="252"/>
        <end position="261"/>
    </location>
</feature>
<dbReference type="SUPFAM" id="SSF56112">
    <property type="entry name" value="Protein kinase-like (PK-like)"/>
    <property type="match status" value="1"/>
</dbReference>
<dbReference type="Pfam" id="PF00017">
    <property type="entry name" value="SH2"/>
    <property type="match status" value="1"/>
</dbReference>
<dbReference type="Pfam" id="PF07714">
    <property type="entry name" value="PK_Tyr_Ser-Thr"/>
    <property type="match status" value="1"/>
</dbReference>
<dbReference type="Gene3D" id="3.30.200.20">
    <property type="entry name" value="Phosphorylase Kinase, domain 1"/>
    <property type="match status" value="1"/>
</dbReference>
<evidence type="ECO:0000256" key="10">
    <source>
        <dbReference type="ARBA" id="ARBA00022999"/>
    </source>
</evidence>
<dbReference type="InterPro" id="IPR001245">
    <property type="entry name" value="Ser-Thr/Tyr_kinase_cat_dom"/>
</dbReference>
<feature type="compositionally biased region" description="Basic and acidic residues" evidence="19">
    <location>
        <begin position="372"/>
        <end position="384"/>
    </location>
</feature>
<keyword evidence="5 18" id="KW-0808">Transferase</keyword>
<dbReference type="GO" id="GO:0005886">
    <property type="term" value="C:plasma membrane"/>
    <property type="evidence" value="ECO:0007669"/>
    <property type="project" value="UniProtKB-SubCell"/>
</dbReference>
<organism evidence="22 23">
    <name type="scientific">Caenorhabditis japonica</name>
    <dbReference type="NCBI Taxonomy" id="281687"/>
    <lineage>
        <taxon>Eukaryota</taxon>
        <taxon>Metazoa</taxon>
        <taxon>Ecdysozoa</taxon>
        <taxon>Nematoda</taxon>
        <taxon>Chromadorea</taxon>
        <taxon>Rhabditida</taxon>
        <taxon>Rhabditina</taxon>
        <taxon>Rhabditomorpha</taxon>
        <taxon>Rhabditoidea</taxon>
        <taxon>Rhabditidae</taxon>
        <taxon>Peloderinae</taxon>
        <taxon>Caenorhabditis</taxon>
    </lineage>
</organism>
<dbReference type="FunFam" id="3.30.200.20:FF:000194">
    <property type="entry name" value="protein-tyrosine kinase 2-beta isoform X1"/>
    <property type="match status" value="1"/>
</dbReference>
<accession>A0A8R1HW50</accession>
<dbReference type="EC" id="2.7.10.2" evidence="18"/>
<dbReference type="InterPro" id="IPR036860">
    <property type="entry name" value="SH2_dom_sf"/>
</dbReference>
<evidence type="ECO:0000256" key="13">
    <source>
        <dbReference type="ARBA" id="ARBA00023157"/>
    </source>
</evidence>
<dbReference type="Gene3D" id="1.10.510.10">
    <property type="entry name" value="Transferase(Phosphotransferase) domain 1"/>
    <property type="match status" value="1"/>
</dbReference>
<dbReference type="Pfam" id="PF01391">
    <property type="entry name" value="Collagen"/>
    <property type="match status" value="3"/>
</dbReference>
<evidence type="ECO:0000256" key="19">
    <source>
        <dbReference type="SAM" id="MobiDB-lite"/>
    </source>
</evidence>
<feature type="binding site" evidence="17">
    <location>
        <position position="842"/>
    </location>
    <ligand>
        <name>ATP</name>
        <dbReference type="ChEBI" id="CHEBI:30616"/>
    </ligand>
</feature>
<dbReference type="CDD" id="cd00192">
    <property type="entry name" value="PTKc"/>
    <property type="match status" value="1"/>
</dbReference>
<dbReference type="Proteomes" id="UP000005237">
    <property type="component" value="Unassembled WGS sequence"/>
</dbReference>
<dbReference type="PROSITE" id="PS50001">
    <property type="entry name" value="SH2"/>
    <property type="match status" value="1"/>
</dbReference>
<evidence type="ECO:0000256" key="14">
    <source>
        <dbReference type="ARBA" id="ARBA00051245"/>
    </source>
</evidence>
<feature type="region of interest" description="Disordered" evidence="19">
    <location>
        <begin position="486"/>
        <end position="656"/>
    </location>
</feature>
<dbReference type="FunFam" id="3.30.505.10:FF:000101">
    <property type="entry name" value="Tyrosine-protein kinase"/>
    <property type="match status" value="1"/>
</dbReference>
<feature type="compositionally biased region" description="Pro residues" evidence="19">
    <location>
        <begin position="553"/>
        <end position="562"/>
    </location>
</feature>
<dbReference type="SMART" id="SM00219">
    <property type="entry name" value="TyrKc"/>
    <property type="match status" value="1"/>
</dbReference>
<feature type="region of interest" description="Disordered" evidence="19">
    <location>
        <begin position="122"/>
        <end position="172"/>
    </location>
</feature>
<evidence type="ECO:0000313" key="22">
    <source>
        <dbReference type="EnsemblMetazoa" id="CJA11357a.1"/>
    </source>
</evidence>
<evidence type="ECO:0000256" key="7">
    <source>
        <dbReference type="ARBA" id="ARBA00022741"/>
    </source>
</evidence>
<feature type="compositionally biased region" description="Basic and acidic residues" evidence="19">
    <location>
        <begin position="412"/>
        <end position="427"/>
    </location>
</feature>
<evidence type="ECO:0000256" key="11">
    <source>
        <dbReference type="ARBA" id="ARBA00023136"/>
    </source>
</evidence>
<feature type="compositionally biased region" description="Basic and acidic residues" evidence="19">
    <location>
        <begin position="266"/>
        <end position="276"/>
    </location>
</feature>
<feature type="compositionally biased region" description="Polar residues" evidence="19">
    <location>
        <begin position="540"/>
        <end position="550"/>
    </location>
</feature>
<dbReference type="InterPro" id="IPR050198">
    <property type="entry name" value="Non-receptor_tyrosine_kinases"/>
</dbReference>
<dbReference type="InterPro" id="IPR017441">
    <property type="entry name" value="Protein_kinase_ATP_BS"/>
</dbReference>
<dbReference type="EnsemblMetazoa" id="CJA11357a.1">
    <property type="protein sequence ID" value="CJA11357a.1"/>
    <property type="gene ID" value="WBGene00130561"/>
</dbReference>
<evidence type="ECO:0000256" key="2">
    <source>
        <dbReference type="ARBA" id="ARBA00004496"/>
    </source>
</evidence>
<reference evidence="22" key="2">
    <citation type="submission" date="2022-06" db="UniProtKB">
        <authorList>
            <consortium name="EnsemblMetazoa"/>
        </authorList>
    </citation>
    <scope>IDENTIFICATION</scope>
    <source>
        <strain evidence="22">DF5081</strain>
    </source>
</reference>
<dbReference type="InterPro" id="IPR000980">
    <property type="entry name" value="SH2"/>
</dbReference>
<reference evidence="23" key="1">
    <citation type="submission" date="2010-08" db="EMBL/GenBank/DDBJ databases">
        <authorList>
            <consortium name="Caenorhabditis japonica Sequencing Consortium"/>
            <person name="Wilson R.K."/>
        </authorList>
    </citation>
    <scope>NUCLEOTIDE SEQUENCE [LARGE SCALE GENOMIC DNA]</scope>
    <source>
        <strain evidence="23">DF5081</strain>
    </source>
</reference>
<comment type="catalytic activity">
    <reaction evidence="14 18">
        <text>L-tyrosyl-[protein] + ATP = O-phospho-L-tyrosyl-[protein] + ADP + H(+)</text>
        <dbReference type="Rhea" id="RHEA:10596"/>
        <dbReference type="Rhea" id="RHEA-COMP:10136"/>
        <dbReference type="Rhea" id="RHEA-COMP:20101"/>
        <dbReference type="ChEBI" id="CHEBI:15378"/>
        <dbReference type="ChEBI" id="CHEBI:30616"/>
        <dbReference type="ChEBI" id="CHEBI:46858"/>
        <dbReference type="ChEBI" id="CHEBI:61978"/>
        <dbReference type="ChEBI" id="CHEBI:456216"/>
        <dbReference type="EC" id="2.7.10.2"/>
    </reaction>
</comment>
<dbReference type="GO" id="GO:0004715">
    <property type="term" value="F:non-membrane spanning protein tyrosine kinase activity"/>
    <property type="evidence" value="ECO:0007669"/>
    <property type="project" value="UniProtKB-EC"/>
</dbReference>
<evidence type="ECO:0000256" key="1">
    <source>
        <dbReference type="ARBA" id="ARBA00004202"/>
    </source>
</evidence>